<dbReference type="RefSeq" id="WP_054845045.1">
    <property type="nucleotide sequence ID" value="NZ_AP018929.1"/>
</dbReference>
<accession>A0A510DVT3</accession>
<evidence type="ECO:0000313" key="9">
    <source>
        <dbReference type="EMBL" id="BBG24289.1"/>
    </source>
</evidence>
<dbReference type="SUPFAM" id="SSF56672">
    <property type="entry name" value="DNA/RNA polymerases"/>
    <property type="match status" value="1"/>
</dbReference>
<dbReference type="GO" id="GO:0003887">
    <property type="term" value="F:DNA-directed DNA polymerase activity"/>
    <property type="evidence" value="ECO:0007669"/>
    <property type="project" value="UniProtKB-KW"/>
</dbReference>
<proteinExistence type="inferred from homology"/>
<dbReference type="InterPro" id="IPR006134">
    <property type="entry name" value="DNA-dir_DNA_pol_B_multi_dom"/>
</dbReference>
<dbReference type="Proteomes" id="UP000325030">
    <property type="component" value="Chromosome"/>
</dbReference>
<dbReference type="SMART" id="SM00486">
    <property type="entry name" value="POLBc"/>
    <property type="match status" value="1"/>
</dbReference>
<dbReference type="Gene3D" id="3.90.1600.10">
    <property type="entry name" value="Palm domain of DNA polymerase"/>
    <property type="match status" value="1"/>
</dbReference>
<reference evidence="9 11" key="2">
    <citation type="journal article" date="2020" name="Int. J. Syst. Evol. Microbiol.">
        <title>Sulfuracidifex tepidarius gen. nov., sp. nov. and transfer of Sulfolobus metallicus Huber and Stetter 1992 to the genus Sulfuracidifex as Sulfuracidifex metallicus comb. nov.</title>
        <authorList>
            <person name="Itoh T."/>
            <person name="Miura T."/>
            <person name="Sakai H.D."/>
            <person name="Kato S."/>
            <person name="Ohkuma M."/>
            <person name="Takashina T."/>
        </authorList>
    </citation>
    <scope>NUCLEOTIDE SEQUENCE [LARGE SCALE GENOMIC DNA]</scope>
    <source>
        <strain evidence="9 11">IC-006</strain>
        <strain evidence="10">IC-007</strain>
    </source>
</reference>
<evidence type="ECO:0000313" key="10">
    <source>
        <dbReference type="EMBL" id="BBG27046.1"/>
    </source>
</evidence>
<dbReference type="InterPro" id="IPR023211">
    <property type="entry name" value="DNA_pol_palm_dom_sf"/>
</dbReference>
<dbReference type="PANTHER" id="PTHR10322">
    <property type="entry name" value="DNA POLYMERASE CATALYTIC SUBUNIT"/>
    <property type="match status" value="1"/>
</dbReference>
<evidence type="ECO:0000256" key="2">
    <source>
        <dbReference type="ARBA" id="ARBA00012417"/>
    </source>
</evidence>
<evidence type="ECO:0000313" key="12">
    <source>
        <dbReference type="Proteomes" id="UP000325030"/>
    </source>
</evidence>
<evidence type="ECO:0000256" key="3">
    <source>
        <dbReference type="ARBA" id="ARBA00022679"/>
    </source>
</evidence>
<dbReference type="InterPro" id="IPR050240">
    <property type="entry name" value="DNA_pol_type-B"/>
</dbReference>
<dbReference type="STRING" id="1294262.GCA_001316085_00435"/>
<accession>A0A510E3I5</accession>
<organism evidence="9 11">
    <name type="scientific">Sulfuracidifex tepidarius</name>
    <dbReference type="NCBI Taxonomy" id="1294262"/>
    <lineage>
        <taxon>Archaea</taxon>
        <taxon>Thermoproteota</taxon>
        <taxon>Thermoprotei</taxon>
        <taxon>Sulfolobales</taxon>
        <taxon>Sulfolobaceae</taxon>
        <taxon>Sulfuracidifex</taxon>
    </lineage>
</organism>
<dbReference type="GO" id="GO:0003677">
    <property type="term" value="F:DNA binding"/>
    <property type="evidence" value="ECO:0007669"/>
    <property type="project" value="UniProtKB-KW"/>
</dbReference>
<comment type="catalytic activity">
    <reaction evidence="7">
        <text>DNA(n) + a 2'-deoxyribonucleoside 5'-triphosphate = DNA(n+1) + diphosphate</text>
        <dbReference type="Rhea" id="RHEA:22508"/>
        <dbReference type="Rhea" id="RHEA-COMP:17339"/>
        <dbReference type="Rhea" id="RHEA-COMP:17340"/>
        <dbReference type="ChEBI" id="CHEBI:33019"/>
        <dbReference type="ChEBI" id="CHEBI:61560"/>
        <dbReference type="ChEBI" id="CHEBI:173112"/>
        <dbReference type="EC" id="2.7.7.7"/>
    </reaction>
</comment>
<dbReference type="EMBL" id="AP018929">
    <property type="protein sequence ID" value="BBG24289.1"/>
    <property type="molecule type" value="Genomic_DNA"/>
</dbReference>
<keyword evidence="6" id="KW-0238">DNA-binding</keyword>
<dbReference type="GO" id="GO:0000166">
    <property type="term" value="F:nucleotide binding"/>
    <property type="evidence" value="ECO:0007669"/>
    <property type="project" value="InterPro"/>
</dbReference>
<dbReference type="PANTHER" id="PTHR10322:SF23">
    <property type="entry name" value="DNA POLYMERASE DELTA CATALYTIC SUBUNIT"/>
    <property type="match status" value="1"/>
</dbReference>
<protein>
    <recommendedName>
        <fullName evidence="2">DNA-directed DNA polymerase</fullName>
        <ecNumber evidence="2">2.7.7.7</ecNumber>
    </recommendedName>
</protein>
<evidence type="ECO:0000256" key="1">
    <source>
        <dbReference type="ARBA" id="ARBA00005755"/>
    </source>
</evidence>
<dbReference type="OrthoDB" id="8639at2157"/>
<dbReference type="GO" id="GO:0006261">
    <property type="term" value="P:DNA-templated DNA replication"/>
    <property type="evidence" value="ECO:0007669"/>
    <property type="project" value="TreeGrafter"/>
</dbReference>
<keyword evidence="4" id="KW-0548">Nucleotidyltransferase</keyword>
<keyword evidence="3" id="KW-0808">Transferase</keyword>
<dbReference type="KEGG" id="step:IC006_1598"/>
<evidence type="ECO:0000256" key="5">
    <source>
        <dbReference type="ARBA" id="ARBA00022932"/>
    </source>
</evidence>
<evidence type="ECO:0000256" key="6">
    <source>
        <dbReference type="ARBA" id="ARBA00023125"/>
    </source>
</evidence>
<dbReference type="EC" id="2.7.7.7" evidence="2"/>
<evidence type="ECO:0000313" key="11">
    <source>
        <dbReference type="Proteomes" id="UP000322983"/>
    </source>
</evidence>
<dbReference type="InterPro" id="IPR006172">
    <property type="entry name" value="DNA-dir_DNA_pol_B"/>
</dbReference>
<feature type="domain" description="DNA-directed DNA polymerase family B multifunctional" evidence="8">
    <location>
        <begin position="212"/>
        <end position="385"/>
    </location>
</feature>
<keyword evidence="5" id="KW-0239">DNA-directed DNA polymerase</keyword>
<dbReference type="InterPro" id="IPR043502">
    <property type="entry name" value="DNA/RNA_pol_sf"/>
</dbReference>
<keyword evidence="11" id="KW-1185">Reference proteome</keyword>
<dbReference type="Gene3D" id="1.10.287.690">
    <property type="entry name" value="Helix hairpin bin"/>
    <property type="match status" value="1"/>
</dbReference>
<sequence>MKGVIIDIVPEWGRLKLLLDGGRKAYVPVTYPFYVKEIDASAYSHPDVVSVERETWRTFEGRLPLFRIESFNHKLRVRNRVNSFPPSWVQAYVRKGALPLRKVEIGKKDVIDLGDGFYEVKTLEVKKQPFSKPKVLLNGEEIDYIPTNAVDISLSPPSVRVSSHLSLNSNKVRVNVGLRGLMEWSVISKMSLLMVVSSTIGKILTTNEAWTALSRKFVVPNVRPNVERERTISEIRDADKGGLILFPKPGIYDDAVQIDFNSMYPSLIINNNISAETVNVGCEDVRTEIGHTICRKEVGIVPESLDYLVRRKEEMRNMDRERMEAIKWVLVASFGYLGYRNSRFGKIEAYELVTFFSRKTMRRAIEVAKDLGMEVLHGLIDSLIVRGKRDKIPTLIEELERATGIKLKVDADFYWVCFTSSDKGEPYPQRYFGKTKSGMKVKGVVRRNQPKLIQDFLEEVLLIASTEDSADDVKRKVVDALPQLTERYLFRAHFGSPRDYVIMIKGKPYIKGIKFYTAREYLGHDPLYYEEYVKRTSLEVKRWFS</sequence>
<evidence type="ECO:0000256" key="7">
    <source>
        <dbReference type="ARBA" id="ARBA00049244"/>
    </source>
</evidence>
<name>A0A510DVT3_9CREN</name>
<evidence type="ECO:0000259" key="8">
    <source>
        <dbReference type="Pfam" id="PF00136"/>
    </source>
</evidence>
<comment type="similarity">
    <text evidence="1">Belongs to the DNA polymerase type-B family.</text>
</comment>
<dbReference type="Proteomes" id="UP000322983">
    <property type="component" value="Chromosome"/>
</dbReference>
<dbReference type="Pfam" id="PF00136">
    <property type="entry name" value="DNA_pol_B"/>
    <property type="match status" value="1"/>
</dbReference>
<evidence type="ECO:0000256" key="4">
    <source>
        <dbReference type="ARBA" id="ARBA00022695"/>
    </source>
</evidence>
<dbReference type="EMBL" id="AP018930">
    <property type="protein sequence ID" value="BBG27046.1"/>
    <property type="molecule type" value="Genomic_DNA"/>
</dbReference>
<reference evidence="12" key="1">
    <citation type="submission" date="2018-09" db="EMBL/GenBank/DDBJ databases">
        <title>Complete Genome Sequencing of Sulfolobus sp. JCM 16834.</title>
        <authorList>
            <person name="Kato S."/>
            <person name="Itoh T."/>
            <person name="Ohkuma M."/>
        </authorList>
    </citation>
    <scope>NUCLEOTIDE SEQUENCE [LARGE SCALE GENOMIC DNA]</scope>
    <source>
        <strain evidence="12">IC-007</strain>
    </source>
</reference>
<dbReference type="AlphaFoldDB" id="A0A510DVT3"/>
<dbReference type="GeneID" id="41717913"/>
<gene>
    <name evidence="9" type="ORF">IC006_1598</name>
    <name evidence="10" type="ORF">IC007_1575</name>
</gene>